<dbReference type="InterPro" id="IPR058240">
    <property type="entry name" value="rSAM_sf"/>
</dbReference>
<dbReference type="GO" id="GO:0006779">
    <property type="term" value="P:porphyrin-containing compound biosynthetic process"/>
    <property type="evidence" value="ECO:0007669"/>
    <property type="project" value="TreeGrafter"/>
</dbReference>
<protein>
    <recommendedName>
        <fullName evidence="2">Oxygen-independent coproporphyrinogen-3 oxidase</fullName>
    </recommendedName>
</protein>
<evidence type="ECO:0000313" key="1">
    <source>
        <dbReference type="EMBL" id="VFJ60422.1"/>
    </source>
</evidence>
<proteinExistence type="predicted"/>
<name>A0A450T2C7_9GAMM</name>
<dbReference type="PANTHER" id="PTHR13932">
    <property type="entry name" value="COPROPORPHYRINIGEN III OXIDASE"/>
    <property type="match status" value="1"/>
</dbReference>
<sequence length="305" mass="34613">MHGLGVTRLSYGIQSLDADLLSTMNRNYAVSPSIKELEGALEIIGNVNVDTMYGFDNEAETMLIETLRKLNDMGVPGVSIYSLDKQRRTVNSSPQGPHRDESFHKNIEIFFKAKQYLEDNGFVQILQNIFAKPEKGSYRHQSHRWENSPLVALGVSSQGYAPKKPYRNIISTKSYYQSIDEGKLPLLTVDHLSDEMEMARELTSLLRFDKVPLGYMQKKYGIDIKEIYGDIINALITLELLSEQNDCLKLTRKAAIHSDIIVMLFAPDKFKEQLLGLPSEYLDNYPIPHAMVSLGRTQLQPIIIK</sequence>
<evidence type="ECO:0008006" key="2">
    <source>
        <dbReference type="Google" id="ProtNLM"/>
    </source>
</evidence>
<dbReference type="Gene3D" id="3.30.750.200">
    <property type="match status" value="1"/>
</dbReference>
<accession>A0A450T2C7</accession>
<dbReference type="GO" id="GO:0051539">
    <property type="term" value="F:4 iron, 4 sulfur cluster binding"/>
    <property type="evidence" value="ECO:0007669"/>
    <property type="project" value="TreeGrafter"/>
</dbReference>
<gene>
    <name evidence="1" type="ORF">BECKFW1821A_GA0114235_11025</name>
</gene>
<dbReference type="AlphaFoldDB" id="A0A450T2C7"/>
<dbReference type="GO" id="GO:0005737">
    <property type="term" value="C:cytoplasm"/>
    <property type="evidence" value="ECO:0007669"/>
    <property type="project" value="TreeGrafter"/>
</dbReference>
<dbReference type="EMBL" id="CAADEW010000102">
    <property type="protein sequence ID" value="VFJ60422.1"/>
    <property type="molecule type" value="Genomic_DNA"/>
</dbReference>
<dbReference type="SUPFAM" id="SSF102114">
    <property type="entry name" value="Radical SAM enzymes"/>
    <property type="match status" value="1"/>
</dbReference>
<organism evidence="1">
    <name type="scientific">Candidatus Kentrum sp. FW</name>
    <dbReference type="NCBI Taxonomy" id="2126338"/>
    <lineage>
        <taxon>Bacteria</taxon>
        <taxon>Pseudomonadati</taxon>
        <taxon>Pseudomonadota</taxon>
        <taxon>Gammaproteobacteria</taxon>
        <taxon>Candidatus Kentrum</taxon>
    </lineage>
</organism>
<reference evidence="1" key="1">
    <citation type="submission" date="2019-02" db="EMBL/GenBank/DDBJ databases">
        <authorList>
            <person name="Gruber-Vodicka R. H."/>
            <person name="Seah K. B. B."/>
        </authorList>
    </citation>
    <scope>NUCLEOTIDE SEQUENCE</scope>
    <source>
        <strain evidence="1">BECK_BZ15</strain>
    </source>
</reference>
<dbReference type="PANTHER" id="PTHR13932:SF5">
    <property type="entry name" value="RADICAL S-ADENOSYL METHIONINE DOMAIN-CONTAINING PROTEIN 1, MITOCHONDRIAL"/>
    <property type="match status" value="1"/>
</dbReference>
<dbReference type="InterPro" id="IPR034505">
    <property type="entry name" value="Coproporphyrinogen-III_oxidase"/>
</dbReference>